<evidence type="ECO:0000313" key="2">
    <source>
        <dbReference type="Proteomes" id="UP000282086"/>
    </source>
</evidence>
<evidence type="ECO:0000313" key="1">
    <source>
        <dbReference type="EMBL" id="VDZ99267.1"/>
    </source>
</evidence>
<dbReference type="Proteomes" id="UP000282086">
    <property type="component" value="Chromosome"/>
</dbReference>
<protein>
    <submittedName>
        <fullName evidence="1">Uncharacterized protein</fullName>
    </submittedName>
</protein>
<organism evidence="1 2">
    <name type="scientific">Salmonella enterica I</name>
    <dbReference type="NCBI Taxonomy" id="59201"/>
    <lineage>
        <taxon>Bacteria</taxon>
        <taxon>Pseudomonadati</taxon>
        <taxon>Pseudomonadota</taxon>
        <taxon>Gammaproteobacteria</taxon>
        <taxon>Enterobacterales</taxon>
        <taxon>Enterobacteriaceae</taxon>
        <taxon>Salmonella</taxon>
    </lineage>
</organism>
<name>A0A447N7H5_SALET</name>
<dbReference type="AlphaFoldDB" id="A0A447N7H5"/>
<dbReference type="EMBL" id="LR134140">
    <property type="protein sequence ID" value="VDZ99267.1"/>
    <property type="molecule type" value="Genomic_DNA"/>
</dbReference>
<gene>
    <name evidence="1" type="ORF">NCTC129_05574</name>
</gene>
<sequence length="51" mass="6151">MRVIAQTLARLADTDPIQTTDHLRSCRLPTHSPMERQHFIELFFQRMQWVK</sequence>
<accession>A0A447N7H5</accession>
<proteinExistence type="predicted"/>
<reference evidence="1 2" key="1">
    <citation type="submission" date="2018-12" db="EMBL/GenBank/DDBJ databases">
        <authorList>
            <consortium name="Pathogen Informatics"/>
        </authorList>
    </citation>
    <scope>NUCLEOTIDE SEQUENCE [LARGE SCALE GENOMIC DNA]</scope>
    <source>
        <strain evidence="1 2">NCTC129</strain>
    </source>
</reference>